<dbReference type="PANTHER" id="PTHR11850">
    <property type="entry name" value="HOMEOBOX PROTEIN TRANSCRIPTION FACTORS"/>
    <property type="match status" value="1"/>
</dbReference>
<reference evidence="9" key="1">
    <citation type="submission" date="2025-08" db="UniProtKB">
        <authorList>
            <consortium name="RefSeq"/>
        </authorList>
    </citation>
    <scope>IDENTIFICATION</scope>
</reference>
<evidence type="ECO:0000256" key="6">
    <source>
        <dbReference type="SAM" id="MobiDB-lite"/>
    </source>
</evidence>
<feature type="domain" description="Homeobox" evidence="7">
    <location>
        <begin position="23"/>
        <end position="86"/>
    </location>
</feature>
<dbReference type="Proteomes" id="UP000695022">
    <property type="component" value="Unplaced"/>
</dbReference>
<evidence type="ECO:0000256" key="2">
    <source>
        <dbReference type="ARBA" id="ARBA00023125"/>
    </source>
</evidence>
<comment type="subcellular location">
    <subcellularLocation>
        <location evidence="1 5">Nucleus</location>
    </subcellularLocation>
</comment>
<dbReference type="InterPro" id="IPR009057">
    <property type="entry name" value="Homeodomain-like_sf"/>
</dbReference>
<dbReference type="RefSeq" id="XP_014667537.1">
    <property type="nucleotide sequence ID" value="XM_014812051.1"/>
</dbReference>
<keyword evidence="2 5" id="KW-0238">DNA-binding</keyword>
<keyword evidence="3 5" id="KW-0371">Homeobox</keyword>
<evidence type="ECO:0000313" key="8">
    <source>
        <dbReference type="Proteomes" id="UP000695022"/>
    </source>
</evidence>
<evidence type="ECO:0000259" key="7">
    <source>
        <dbReference type="PROSITE" id="PS50071"/>
    </source>
</evidence>
<evidence type="ECO:0000256" key="1">
    <source>
        <dbReference type="ARBA" id="ARBA00004123"/>
    </source>
</evidence>
<organism evidence="8 9">
    <name type="scientific">Priapulus caudatus</name>
    <name type="common">Priapulid worm</name>
    <dbReference type="NCBI Taxonomy" id="37621"/>
    <lineage>
        <taxon>Eukaryota</taxon>
        <taxon>Metazoa</taxon>
        <taxon>Ecdysozoa</taxon>
        <taxon>Scalidophora</taxon>
        <taxon>Priapulida</taxon>
        <taxon>Priapulimorpha</taxon>
        <taxon>Priapulimorphida</taxon>
        <taxon>Priapulidae</taxon>
        <taxon>Priapulus</taxon>
    </lineage>
</organism>
<proteinExistence type="predicted"/>
<protein>
    <submittedName>
        <fullName evidence="9">Homeobox protein Meis2-like</fullName>
    </submittedName>
</protein>
<dbReference type="InterPro" id="IPR050224">
    <property type="entry name" value="TALE_homeobox"/>
</dbReference>
<name>A0ABM1E5R6_PRICU</name>
<keyword evidence="8" id="KW-1185">Reference proteome</keyword>
<evidence type="ECO:0000256" key="5">
    <source>
        <dbReference type="PROSITE-ProRule" id="PRU00108"/>
    </source>
</evidence>
<evidence type="ECO:0000256" key="4">
    <source>
        <dbReference type="ARBA" id="ARBA00023242"/>
    </source>
</evidence>
<dbReference type="InterPro" id="IPR001356">
    <property type="entry name" value="HD"/>
</dbReference>
<dbReference type="SUPFAM" id="SSF46689">
    <property type="entry name" value="Homeodomain-like"/>
    <property type="match status" value="1"/>
</dbReference>
<feature type="DNA-binding region" description="Homeobox" evidence="5">
    <location>
        <begin position="25"/>
        <end position="87"/>
    </location>
</feature>
<keyword evidence="4 5" id="KW-0539">Nucleus</keyword>
<dbReference type="Pfam" id="PF05920">
    <property type="entry name" value="Homeobox_KN"/>
    <property type="match status" value="1"/>
</dbReference>
<dbReference type="GeneID" id="106809092"/>
<dbReference type="Gene3D" id="1.10.10.60">
    <property type="entry name" value="Homeodomain-like"/>
    <property type="match status" value="1"/>
</dbReference>
<accession>A0ABM1E5R6</accession>
<dbReference type="PROSITE" id="PS50071">
    <property type="entry name" value="HOMEOBOX_2"/>
    <property type="match status" value="1"/>
</dbReference>
<dbReference type="CDD" id="cd00086">
    <property type="entry name" value="homeodomain"/>
    <property type="match status" value="1"/>
</dbReference>
<feature type="region of interest" description="Disordered" evidence="6">
    <location>
        <begin position="1"/>
        <end position="33"/>
    </location>
</feature>
<gene>
    <name evidence="9" type="primary">LOC106809092</name>
</gene>
<dbReference type="SMART" id="SM00389">
    <property type="entry name" value="HOX"/>
    <property type="match status" value="1"/>
</dbReference>
<evidence type="ECO:0000256" key="3">
    <source>
        <dbReference type="ARBA" id="ARBA00023155"/>
    </source>
</evidence>
<evidence type="ECO:0000313" key="9">
    <source>
        <dbReference type="RefSeq" id="XP_014667537.1"/>
    </source>
</evidence>
<dbReference type="InterPro" id="IPR008422">
    <property type="entry name" value="KN_HD"/>
</dbReference>
<sequence length="205" mass="22286">MLDHSMGSGDGSDLDGSTDDSKKGQQKKRGIFPKSATNVMRAWLFQHLSHPYPSEDQKKQLASDTGLTILQVNNWFINARRRIVQPMIDQSNRAGPAGVYSPEGPDMTGGYPGMMDGQHQMHLRHGMYPGAGHHDGMGGYGSHASHLRSPVHSQAMLIPGHPHHMMMAHSGHVASHMSHHGMAAMASAQSPTIHDSLGHVMDIHT</sequence>